<comment type="caution">
    <text evidence="7">The sequence shown here is derived from an EMBL/GenBank/DDBJ whole genome shotgun (WGS) entry which is preliminary data.</text>
</comment>
<accession>A0A5M3WEA8</accession>
<dbReference type="GO" id="GO:0022857">
    <property type="term" value="F:transmembrane transporter activity"/>
    <property type="evidence" value="ECO:0007669"/>
    <property type="project" value="InterPro"/>
</dbReference>
<dbReference type="EMBL" id="BLAE01000005">
    <property type="protein sequence ID" value="GES07176.1"/>
    <property type="molecule type" value="Genomic_DNA"/>
</dbReference>
<dbReference type="OrthoDB" id="9180256at2"/>
<sequence>MSLRQFRESDPPGELLRHRPWLVWIGSSAMARLPMAMTSLAMVLVGEAGTGSLAVGTQLAGIVNLCSGVFGPPAGRAFDRVELRAAVRLTLAGLAFILLAMLPVVWLGAPLWALYVLSVLLGLAMAGLWGGLRALLLVTVPAAQLRRAHFAESLLVEFAAVVGPALVAVLVMVGRVAAAIIVMAVLSLLAAWGMRRIPALPPASGTRTSLLPPRDVGTVGILVAIVGMGYGLLVAAAPLRMGEYGLDAGATGWFMAALSAGACLGGLAVSVRPVPARRARPVAAALLFGTALLVLPSAVATTGLAYGAALFVAGLGMVPLNGLLATEIESRLGLSRRAEGFSYFGSASVAGGAMGYFAVGALSGWCVPATVSLLSSALFAALAITLTCSHLKSRRPTLAG</sequence>
<dbReference type="GO" id="GO:0005886">
    <property type="term" value="C:plasma membrane"/>
    <property type="evidence" value="ECO:0007669"/>
    <property type="project" value="UniProtKB-SubCell"/>
</dbReference>
<keyword evidence="3 6" id="KW-0812">Transmembrane</keyword>
<feature type="transmembrane region" description="Helical" evidence="6">
    <location>
        <begin position="85"/>
        <end position="106"/>
    </location>
</feature>
<feature type="transmembrane region" description="Helical" evidence="6">
    <location>
        <begin position="51"/>
        <end position="73"/>
    </location>
</feature>
<gene>
    <name evidence="7" type="ORF">Amac_007710</name>
</gene>
<evidence type="ECO:0000256" key="2">
    <source>
        <dbReference type="ARBA" id="ARBA00022475"/>
    </source>
</evidence>
<protein>
    <submittedName>
        <fullName evidence="7">MFS transporter</fullName>
    </submittedName>
</protein>
<feature type="transmembrane region" description="Helical" evidence="6">
    <location>
        <begin position="305"/>
        <end position="328"/>
    </location>
</feature>
<evidence type="ECO:0000256" key="6">
    <source>
        <dbReference type="SAM" id="Phobius"/>
    </source>
</evidence>
<organism evidence="7 8">
    <name type="scientific">Acrocarpospora macrocephala</name>
    <dbReference type="NCBI Taxonomy" id="150177"/>
    <lineage>
        <taxon>Bacteria</taxon>
        <taxon>Bacillati</taxon>
        <taxon>Actinomycetota</taxon>
        <taxon>Actinomycetes</taxon>
        <taxon>Streptosporangiales</taxon>
        <taxon>Streptosporangiaceae</taxon>
        <taxon>Acrocarpospora</taxon>
    </lineage>
</organism>
<evidence type="ECO:0000256" key="5">
    <source>
        <dbReference type="ARBA" id="ARBA00023136"/>
    </source>
</evidence>
<feature type="transmembrane region" description="Helical" evidence="6">
    <location>
        <begin position="282"/>
        <end position="299"/>
    </location>
</feature>
<feature type="transmembrane region" description="Helical" evidence="6">
    <location>
        <begin position="340"/>
        <end position="359"/>
    </location>
</feature>
<feature type="transmembrane region" description="Helical" evidence="6">
    <location>
        <begin position="21"/>
        <end position="45"/>
    </location>
</feature>
<comment type="subcellular location">
    <subcellularLocation>
        <location evidence="1">Cell membrane</location>
        <topology evidence="1">Multi-pass membrane protein</topology>
    </subcellularLocation>
</comment>
<feature type="transmembrane region" description="Helical" evidence="6">
    <location>
        <begin position="251"/>
        <end position="270"/>
    </location>
</feature>
<dbReference type="PANTHER" id="PTHR23513">
    <property type="entry name" value="INTEGRAL MEMBRANE EFFLUX PROTEIN-RELATED"/>
    <property type="match status" value="1"/>
</dbReference>
<dbReference type="InterPro" id="IPR011701">
    <property type="entry name" value="MFS"/>
</dbReference>
<name>A0A5M3WEA8_9ACTN</name>
<feature type="transmembrane region" description="Helical" evidence="6">
    <location>
        <begin position="112"/>
        <end position="138"/>
    </location>
</feature>
<keyword evidence="2" id="KW-1003">Cell membrane</keyword>
<dbReference type="PANTHER" id="PTHR23513:SF11">
    <property type="entry name" value="STAPHYLOFERRIN A TRANSPORTER"/>
    <property type="match status" value="1"/>
</dbReference>
<evidence type="ECO:0000313" key="8">
    <source>
        <dbReference type="Proteomes" id="UP000331127"/>
    </source>
</evidence>
<keyword evidence="8" id="KW-1185">Reference proteome</keyword>
<dbReference type="Pfam" id="PF07690">
    <property type="entry name" value="MFS_1"/>
    <property type="match status" value="1"/>
</dbReference>
<proteinExistence type="predicted"/>
<evidence type="ECO:0000256" key="4">
    <source>
        <dbReference type="ARBA" id="ARBA00022989"/>
    </source>
</evidence>
<reference evidence="7 8" key="1">
    <citation type="submission" date="2019-10" db="EMBL/GenBank/DDBJ databases">
        <title>Whole genome shotgun sequence of Acrocarpospora macrocephala NBRC 16266.</title>
        <authorList>
            <person name="Ichikawa N."/>
            <person name="Kimura A."/>
            <person name="Kitahashi Y."/>
            <person name="Komaki H."/>
            <person name="Oguchi A."/>
        </authorList>
    </citation>
    <scope>NUCLEOTIDE SEQUENCE [LARGE SCALE GENOMIC DNA]</scope>
    <source>
        <strain evidence="7 8">NBRC 16266</strain>
    </source>
</reference>
<feature type="transmembrane region" description="Helical" evidence="6">
    <location>
        <begin position="365"/>
        <end position="386"/>
    </location>
</feature>
<evidence type="ECO:0000313" key="7">
    <source>
        <dbReference type="EMBL" id="GES07176.1"/>
    </source>
</evidence>
<keyword evidence="4 6" id="KW-1133">Transmembrane helix</keyword>
<dbReference type="AlphaFoldDB" id="A0A5M3WEA8"/>
<feature type="transmembrane region" description="Helical" evidence="6">
    <location>
        <begin position="176"/>
        <end position="195"/>
    </location>
</feature>
<dbReference type="Gene3D" id="1.20.1250.20">
    <property type="entry name" value="MFS general substrate transporter like domains"/>
    <property type="match status" value="2"/>
</dbReference>
<keyword evidence="5 6" id="KW-0472">Membrane</keyword>
<feature type="transmembrane region" description="Helical" evidence="6">
    <location>
        <begin position="216"/>
        <end position="239"/>
    </location>
</feature>
<dbReference type="Proteomes" id="UP000331127">
    <property type="component" value="Unassembled WGS sequence"/>
</dbReference>
<evidence type="ECO:0000256" key="1">
    <source>
        <dbReference type="ARBA" id="ARBA00004651"/>
    </source>
</evidence>
<feature type="transmembrane region" description="Helical" evidence="6">
    <location>
        <begin position="150"/>
        <end position="170"/>
    </location>
</feature>
<dbReference type="InterPro" id="IPR036259">
    <property type="entry name" value="MFS_trans_sf"/>
</dbReference>
<dbReference type="SUPFAM" id="SSF103473">
    <property type="entry name" value="MFS general substrate transporter"/>
    <property type="match status" value="1"/>
</dbReference>
<dbReference type="RefSeq" id="WP_155352889.1">
    <property type="nucleotide sequence ID" value="NZ_BAAAHL010000077.1"/>
</dbReference>
<evidence type="ECO:0000256" key="3">
    <source>
        <dbReference type="ARBA" id="ARBA00022692"/>
    </source>
</evidence>